<gene>
    <name evidence="3" type="ORF">EDM58_17960</name>
</gene>
<protein>
    <submittedName>
        <fullName evidence="3">Uncharacterized protein</fullName>
    </submittedName>
</protein>
<evidence type="ECO:0000256" key="1">
    <source>
        <dbReference type="SAM" id="Coils"/>
    </source>
</evidence>
<reference evidence="3 4" key="1">
    <citation type="submission" date="2018-10" db="EMBL/GenBank/DDBJ databases">
        <title>Phylogenomics of Brevibacillus.</title>
        <authorList>
            <person name="Dunlap C."/>
        </authorList>
    </citation>
    <scope>NUCLEOTIDE SEQUENCE [LARGE SCALE GENOMIC DNA]</scope>
    <source>
        <strain evidence="3 4">JCM 15085</strain>
    </source>
</reference>
<keyword evidence="2" id="KW-0472">Membrane</keyword>
<feature type="coiled-coil region" evidence="1">
    <location>
        <begin position="328"/>
        <end position="362"/>
    </location>
</feature>
<feature type="transmembrane region" description="Helical" evidence="2">
    <location>
        <begin position="222"/>
        <end position="242"/>
    </location>
</feature>
<dbReference type="AlphaFoldDB" id="A0A3M8CL25"/>
<organism evidence="3 4">
    <name type="scientific">Brevibacillus panacihumi</name>
    <dbReference type="NCBI Taxonomy" id="497735"/>
    <lineage>
        <taxon>Bacteria</taxon>
        <taxon>Bacillati</taxon>
        <taxon>Bacillota</taxon>
        <taxon>Bacilli</taxon>
        <taxon>Bacillales</taxon>
        <taxon>Paenibacillaceae</taxon>
        <taxon>Brevibacillus</taxon>
    </lineage>
</organism>
<evidence type="ECO:0000256" key="2">
    <source>
        <dbReference type="SAM" id="Phobius"/>
    </source>
</evidence>
<comment type="caution">
    <text evidence="3">The sequence shown here is derived from an EMBL/GenBank/DDBJ whole genome shotgun (WGS) entry which is preliminary data.</text>
</comment>
<keyword evidence="2" id="KW-0812">Transmembrane</keyword>
<evidence type="ECO:0000313" key="4">
    <source>
        <dbReference type="Proteomes" id="UP000281915"/>
    </source>
</evidence>
<keyword evidence="2" id="KW-1133">Transmembrane helix</keyword>
<keyword evidence="1" id="KW-0175">Coiled coil</keyword>
<feature type="transmembrane region" description="Helical" evidence="2">
    <location>
        <begin position="248"/>
        <end position="267"/>
    </location>
</feature>
<dbReference type="Proteomes" id="UP000281915">
    <property type="component" value="Unassembled WGS sequence"/>
</dbReference>
<dbReference type="EMBL" id="RHHT01000039">
    <property type="protein sequence ID" value="RNB76251.1"/>
    <property type="molecule type" value="Genomic_DNA"/>
</dbReference>
<feature type="transmembrane region" description="Helical" evidence="2">
    <location>
        <begin position="194"/>
        <end position="215"/>
    </location>
</feature>
<evidence type="ECO:0000313" key="3">
    <source>
        <dbReference type="EMBL" id="RNB76251.1"/>
    </source>
</evidence>
<dbReference type="RefSeq" id="WP_122914543.1">
    <property type="nucleotide sequence ID" value="NZ_RHHT01000039.1"/>
</dbReference>
<feature type="coiled-coil region" evidence="1">
    <location>
        <begin position="459"/>
        <end position="507"/>
    </location>
</feature>
<sequence>MNGRLFAQALCSLQGNELRMVHALCCDTGIMDILATKMQDLFHRKTNPFIQKLNEKANALKHRPDEELQLDILLEMAKRLEVRGSHLLTDQEVEEFAGQIVERADQGMAKQDSRYRDYKAKHPGMDPLQTMVRFQLDQLLAQAGKEMDAASPEKQREYLEKVQAFIESMPDEKQDQIKQRLGVEQLTRDVLQKIVVTSGASILFAVIVEVSGFAFYTSAVSLLASLAGLVGVTLSFGTYTVLTSTVAILANPLFLVMLLGGGGFYLYRAQTRKFQNKMVPILILQIALPALGAFRQPVSYSPLQGRWQAAFEQHWKLRAEMGEHQQHVDEYIRQIAACKEEIRRAEQRIAERERHIARTHSEVKRRLEKANLAQLGISEKFDLLAARYEEIGREIERIRQNRQSREYGFLGWAKQKMKSAAAFVETSRLQNQRKELLDKLAGEVISAEQEWGRAEREQIRSARQECQSLRHQLTALQRKRGELETALAQHQTAAARLEQEIGSLEQQFYGLQHV</sequence>
<proteinExistence type="predicted"/>
<name>A0A3M8CL25_9BACL</name>
<accession>A0A3M8CL25</accession>